<evidence type="ECO:0000259" key="3">
    <source>
        <dbReference type="PROSITE" id="PS50235"/>
    </source>
</evidence>
<keyword evidence="4" id="KW-0378">Hydrolase</keyword>
<dbReference type="Proteomes" id="UP001211065">
    <property type="component" value="Unassembled WGS sequence"/>
</dbReference>
<sequence length="1047" mass="118737">MSKRKTFSSLVEEAVIKDAPSKYKAKVWTQTSLKLMEQKLQDYYFPLLDELKVELKKKLDNLNYTDCTAEELFSNLKRSYVDPNYLVLILDFRPKEIFIDGHILFTRHNESAGGGVVNIEPDILNNRFKFEKNLSYLFIALSFSSMDEFEQMLNQFALGDELQKTLFKQKSNCNFLCVYDQNSCKANPSDIRLQNLFQVFKSCNLELNFLIGGFEGWKTFLHKGNYNKNSFIEIGDGSGRNLNVYTIPLPQGNTLQPLHMNVNGNGNSKIDNNDFKNGEVNKNPHYGSNANRSRNNSNTSNYSGSGGLFTTNHNLPINSSQNSNFIGNKKVDNAGITRLQQFSNANVSNSFKSEIEDETVPGKTFNEIRRSGYDVKLGAPSNSLSGNKVKDTIDKFNKSSSDASVFPFEKHSRSNKVFNTSAVTSSITKTQNISFIPLKPQQLNGFSPTMGSNFSNDFATINKENIVPPQHYQKEMYNENKENGVDTNISRRFTLIHPSSSFVSNFKYNDDLGSRVSPYPELKRNVAPNVPTKTLTKDFSSCTINSQNNFQSLVFSNIELPRHQQPALQQMPHHQQQLQQPNFQSQAMHKSSHSTLPKHSHYNTSTQEQYVNNNSTIITHYNGQVSPLTLTKPMSLTVTPSIPRSSSPNNRYYDRVVQNFAPPALPPKPRTSMSSYTVQFLNGNLSDVELSTGIGVVGLKNLGNTCFMNSILQCLCGTVPFTRYFLDGSFRSHIYKNNPMGSKGEMAESFFELMKRMCAGQDKEVINPMLFKRVLGEFAPQFKGDDQQDSHEFLAFLLDAIHEDVNLSRVTGISNEPDTDDPVVAWGRYTKRNWSIVVDMFQGQVKSVLQCYYCGTTSTSFNTFMYLSLPIPPVNRDGVKGGAVYLEDCFEKYLEVDELDGDDRWNCSKCKVLRKAKKTTTITRLPPILIINLKRFYYQGPFKSKIDSHVEFPTSNLDMSNYHKDYSGNGSYYDLYAISNHFGNMSHGHYTAIVKNKAKQAWLNFDDSQVSESRNIMTSAAYVLFYCRKTLPGQQLVQGKWWKESNL</sequence>
<accession>A0AAD5U5W7</accession>
<evidence type="ECO:0000313" key="4">
    <source>
        <dbReference type="EMBL" id="KAJ3221164.1"/>
    </source>
</evidence>
<dbReference type="PANTHER" id="PTHR21646">
    <property type="entry name" value="UBIQUITIN CARBOXYL-TERMINAL HYDROLASE"/>
    <property type="match status" value="1"/>
</dbReference>
<gene>
    <name evidence="4" type="primary">DOA4</name>
    <name evidence="4" type="ORF">HK099_003716</name>
</gene>
<dbReference type="GO" id="GO:0006508">
    <property type="term" value="P:proteolysis"/>
    <property type="evidence" value="ECO:0007669"/>
    <property type="project" value="UniProtKB-KW"/>
</dbReference>
<keyword evidence="4" id="KW-0645">Protease</keyword>
<dbReference type="AlphaFoldDB" id="A0AAD5U5W7"/>
<dbReference type="SUPFAM" id="SSF54001">
    <property type="entry name" value="Cysteine proteinases"/>
    <property type="match status" value="1"/>
</dbReference>
<dbReference type="InterPro" id="IPR036873">
    <property type="entry name" value="Rhodanese-like_dom_sf"/>
</dbReference>
<keyword evidence="5" id="KW-1185">Reference proteome</keyword>
<dbReference type="Gene3D" id="3.40.250.10">
    <property type="entry name" value="Rhodanese-like domain"/>
    <property type="match status" value="1"/>
</dbReference>
<comment type="caution">
    <text evidence="4">The sequence shown here is derived from an EMBL/GenBank/DDBJ whole genome shotgun (WGS) entry which is preliminary data.</text>
</comment>
<comment type="similarity">
    <text evidence="1">Belongs to the peptidase C19 family.</text>
</comment>
<feature type="domain" description="USP" evidence="3">
    <location>
        <begin position="697"/>
        <end position="1029"/>
    </location>
</feature>
<dbReference type="CDD" id="cd02674">
    <property type="entry name" value="Peptidase_C19R"/>
    <property type="match status" value="1"/>
</dbReference>
<dbReference type="InterPro" id="IPR001394">
    <property type="entry name" value="Peptidase_C19_UCH"/>
</dbReference>
<protein>
    <submittedName>
        <fullName evidence="4">Ubiquitin-specific protease doa4</fullName>
    </submittedName>
</protein>
<evidence type="ECO:0000313" key="5">
    <source>
        <dbReference type="Proteomes" id="UP001211065"/>
    </source>
</evidence>
<dbReference type="PROSITE" id="PS50235">
    <property type="entry name" value="USP_3"/>
    <property type="match status" value="1"/>
</dbReference>
<dbReference type="InterPro" id="IPR050185">
    <property type="entry name" value="Ub_carboxyl-term_hydrolase"/>
</dbReference>
<dbReference type="Gene3D" id="3.90.70.10">
    <property type="entry name" value="Cysteine proteinases"/>
    <property type="match status" value="1"/>
</dbReference>
<dbReference type="EMBL" id="JADGJW010000247">
    <property type="protein sequence ID" value="KAJ3221164.1"/>
    <property type="molecule type" value="Genomic_DNA"/>
</dbReference>
<dbReference type="SUPFAM" id="SSF52821">
    <property type="entry name" value="Rhodanese/Cell cycle control phosphatase"/>
    <property type="match status" value="1"/>
</dbReference>
<evidence type="ECO:0000256" key="2">
    <source>
        <dbReference type="SAM" id="MobiDB-lite"/>
    </source>
</evidence>
<dbReference type="InterPro" id="IPR038765">
    <property type="entry name" value="Papain-like_cys_pep_sf"/>
</dbReference>
<feature type="compositionally biased region" description="Low complexity" evidence="2">
    <location>
        <begin position="286"/>
        <end position="303"/>
    </location>
</feature>
<proteinExistence type="inferred from homology"/>
<organism evidence="4 5">
    <name type="scientific">Clydaea vesicula</name>
    <dbReference type="NCBI Taxonomy" id="447962"/>
    <lineage>
        <taxon>Eukaryota</taxon>
        <taxon>Fungi</taxon>
        <taxon>Fungi incertae sedis</taxon>
        <taxon>Chytridiomycota</taxon>
        <taxon>Chytridiomycota incertae sedis</taxon>
        <taxon>Chytridiomycetes</taxon>
        <taxon>Lobulomycetales</taxon>
        <taxon>Lobulomycetaceae</taxon>
        <taxon>Clydaea</taxon>
    </lineage>
</organism>
<dbReference type="Pfam" id="PF00443">
    <property type="entry name" value="UCH"/>
    <property type="match status" value="1"/>
</dbReference>
<evidence type="ECO:0000256" key="1">
    <source>
        <dbReference type="ARBA" id="ARBA00009085"/>
    </source>
</evidence>
<dbReference type="InterPro" id="IPR018200">
    <property type="entry name" value="USP_CS"/>
</dbReference>
<feature type="region of interest" description="Disordered" evidence="2">
    <location>
        <begin position="263"/>
        <end position="307"/>
    </location>
</feature>
<dbReference type="InterPro" id="IPR028889">
    <property type="entry name" value="USP"/>
</dbReference>
<dbReference type="GO" id="GO:0004843">
    <property type="term" value="F:cysteine-type deubiquitinase activity"/>
    <property type="evidence" value="ECO:0007669"/>
    <property type="project" value="InterPro"/>
</dbReference>
<name>A0AAD5U5W7_9FUNG</name>
<dbReference type="PROSITE" id="PS00972">
    <property type="entry name" value="USP_1"/>
    <property type="match status" value="1"/>
</dbReference>
<dbReference type="PROSITE" id="PS00973">
    <property type="entry name" value="USP_2"/>
    <property type="match status" value="1"/>
</dbReference>
<dbReference type="GO" id="GO:0016579">
    <property type="term" value="P:protein deubiquitination"/>
    <property type="evidence" value="ECO:0007669"/>
    <property type="project" value="InterPro"/>
</dbReference>
<reference evidence="4" key="1">
    <citation type="submission" date="2020-05" db="EMBL/GenBank/DDBJ databases">
        <title>Phylogenomic resolution of chytrid fungi.</title>
        <authorList>
            <person name="Stajich J.E."/>
            <person name="Amses K."/>
            <person name="Simmons R."/>
            <person name="Seto K."/>
            <person name="Myers J."/>
            <person name="Bonds A."/>
            <person name="Quandt C.A."/>
            <person name="Barry K."/>
            <person name="Liu P."/>
            <person name="Grigoriev I."/>
            <person name="Longcore J.E."/>
            <person name="James T.Y."/>
        </authorList>
    </citation>
    <scope>NUCLEOTIDE SEQUENCE</scope>
    <source>
        <strain evidence="4">JEL0476</strain>
    </source>
</reference>